<dbReference type="SUPFAM" id="SSF50370">
    <property type="entry name" value="Ricin B-like lectins"/>
    <property type="match status" value="1"/>
</dbReference>
<gene>
    <name evidence="3" type="ORF">GCM10022224_103690</name>
</gene>
<feature type="domain" description="Ricin B lectin" evidence="2">
    <location>
        <begin position="41"/>
        <end position="178"/>
    </location>
</feature>
<name>A0ABP7EMB1_9ACTN</name>
<evidence type="ECO:0000259" key="2">
    <source>
        <dbReference type="SMART" id="SM00458"/>
    </source>
</evidence>
<feature type="signal peptide" evidence="1">
    <location>
        <begin position="1"/>
        <end position="24"/>
    </location>
</feature>
<organism evidence="3 4">
    <name type="scientific">Nonomuraea antimicrobica</name>
    <dbReference type="NCBI Taxonomy" id="561173"/>
    <lineage>
        <taxon>Bacteria</taxon>
        <taxon>Bacillati</taxon>
        <taxon>Actinomycetota</taxon>
        <taxon>Actinomycetes</taxon>
        <taxon>Streptosporangiales</taxon>
        <taxon>Streptosporangiaceae</taxon>
        <taxon>Nonomuraea</taxon>
    </lineage>
</organism>
<reference evidence="4" key="1">
    <citation type="journal article" date="2019" name="Int. J. Syst. Evol. Microbiol.">
        <title>The Global Catalogue of Microorganisms (GCM) 10K type strain sequencing project: providing services to taxonomists for standard genome sequencing and annotation.</title>
        <authorList>
            <consortium name="The Broad Institute Genomics Platform"/>
            <consortium name="The Broad Institute Genome Sequencing Center for Infectious Disease"/>
            <person name="Wu L."/>
            <person name="Ma J."/>
        </authorList>
    </citation>
    <scope>NUCLEOTIDE SEQUENCE [LARGE SCALE GENOMIC DNA]</scope>
    <source>
        <strain evidence="4">JCM 16904</strain>
    </source>
</reference>
<dbReference type="InterPro" id="IPR035992">
    <property type="entry name" value="Ricin_B-like_lectins"/>
</dbReference>
<dbReference type="Gene3D" id="2.80.10.50">
    <property type="match status" value="2"/>
</dbReference>
<evidence type="ECO:0000313" key="3">
    <source>
        <dbReference type="EMBL" id="GAA3721379.1"/>
    </source>
</evidence>
<dbReference type="Proteomes" id="UP001500902">
    <property type="component" value="Unassembled WGS sequence"/>
</dbReference>
<evidence type="ECO:0000313" key="4">
    <source>
        <dbReference type="Proteomes" id="UP001500902"/>
    </source>
</evidence>
<proteinExistence type="predicted"/>
<dbReference type="CDD" id="cd00161">
    <property type="entry name" value="beta-trefoil_Ricin-like"/>
    <property type="match status" value="1"/>
</dbReference>
<evidence type="ECO:0000256" key="1">
    <source>
        <dbReference type="SAM" id="SignalP"/>
    </source>
</evidence>
<accession>A0ABP7EMB1</accession>
<sequence>MRIRSAATVAVLATVTFVPASALASSGAGTQGRTTTLRAVYTFVSKFADTAGVQCLDADFFGGGNRTRVQVWTCNGSPQQQWIERSGNPASSLESVRFRGMCLDADFFGGGNATVVQLWTCNGTLQQMWRRKPLPDLSTYSELFPTMVLDRDISVQGNGAKVQLWSKNFQVQQNWDANLIRFE</sequence>
<dbReference type="RefSeq" id="WP_344897634.1">
    <property type="nucleotide sequence ID" value="NZ_BAAAZP010000265.1"/>
</dbReference>
<dbReference type="SMART" id="SM00458">
    <property type="entry name" value="RICIN"/>
    <property type="match status" value="1"/>
</dbReference>
<keyword evidence="4" id="KW-1185">Reference proteome</keyword>
<comment type="caution">
    <text evidence="3">The sequence shown here is derived from an EMBL/GenBank/DDBJ whole genome shotgun (WGS) entry which is preliminary data.</text>
</comment>
<dbReference type="Pfam" id="PF00652">
    <property type="entry name" value="Ricin_B_lectin"/>
    <property type="match status" value="1"/>
</dbReference>
<feature type="chain" id="PRO_5046178383" description="Ricin B lectin domain-containing protein" evidence="1">
    <location>
        <begin position="25"/>
        <end position="183"/>
    </location>
</feature>
<dbReference type="EMBL" id="BAAAZP010000265">
    <property type="protein sequence ID" value="GAA3721379.1"/>
    <property type="molecule type" value="Genomic_DNA"/>
</dbReference>
<dbReference type="PROSITE" id="PS50231">
    <property type="entry name" value="RICIN_B_LECTIN"/>
    <property type="match status" value="1"/>
</dbReference>
<dbReference type="InterPro" id="IPR000772">
    <property type="entry name" value="Ricin_B_lectin"/>
</dbReference>
<protein>
    <recommendedName>
        <fullName evidence="2">Ricin B lectin domain-containing protein</fullName>
    </recommendedName>
</protein>
<keyword evidence="1" id="KW-0732">Signal</keyword>